<evidence type="ECO:0000259" key="11">
    <source>
        <dbReference type="PROSITE" id="PS50021"/>
    </source>
</evidence>
<evidence type="ECO:0000256" key="5">
    <source>
        <dbReference type="ARBA" id="ARBA00022989"/>
    </source>
</evidence>
<feature type="compositionally biased region" description="Acidic residues" evidence="10">
    <location>
        <begin position="442"/>
        <end position="453"/>
    </location>
</feature>
<dbReference type="GO" id="GO:0034993">
    <property type="term" value="C:meiotic nuclear membrane microtubule tethering complex"/>
    <property type="evidence" value="ECO:0007669"/>
    <property type="project" value="TreeGrafter"/>
</dbReference>
<dbReference type="PROSITE" id="PS00019">
    <property type="entry name" value="ACTININ_1"/>
    <property type="match status" value="1"/>
</dbReference>
<dbReference type="InterPro" id="IPR036872">
    <property type="entry name" value="CH_dom_sf"/>
</dbReference>
<reference evidence="12" key="2">
    <citation type="submission" date="2025-09" db="UniProtKB">
        <authorList>
            <consortium name="Ensembl"/>
        </authorList>
    </citation>
    <scope>IDENTIFICATION</scope>
</reference>
<evidence type="ECO:0000256" key="4">
    <source>
        <dbReference type="ARBA" id="ARBA00022737"/>
    </source>
</evidence>
<keyword evidence="4" id="KW-0677">Repeat</keyword>
<name>A0A8C9EHI4_PAVCR</name>
<proteinExistence type="predicted"/>
<dbReference type="GO" id="GO:0005640">
    <property type="term" value="C:nuclear outer membrane"/>
    <property type="evidence" value="ECO:0007669"/>
    <property type="project" value="TreeGrafter"/>
</dbReference>
<keyword evidence="5" id="KW-1133">Transmembrane helix</keyword>
<accession>A0A8C9EHI4</accession>
<dbReference type="AlphaFoldDB" id="A0A8C9EHI4"/>
<dbReference type="CDD" id="cd21245">
    <property type="entry name" value="CH_CLMN_rpt2"/>
    <property type="match status" value="1"/>
</dbReference>
<dbReference type="InterPro" id="IPR052403">
    <property type="entry name" value="LINC-complex_assoc"/>
</dbReference>
<feature type="region of interest" description="Disordered" evidence="10">
    <location>
        <begin position="151"/>
        <end position="180"/>
    </location>
</feature>
<keyword evidence="2" id="KW-0597">Phosphoprotein</keyword>
<feature type="compositionally biased region" description="Low complexity" evidence="10">
    <location>
        <begin position="151"/>
        <end position="165"/>
    </location>
</feature>
<evidence type="ECO:0000256" key="8">
    <source>
        <dbReference type="ARBA" id="ARBA00070333"/>
    </source>
</evidence>
<dbReference type="InterPro" id="IPR047826">
    <property type="entry name" value="CLMN_CH_second"/>
</dbReference>
<dbReference type="InterPro" id="IPR001589">
    <property type="entry name" value="Actinin_actin-bd_CS"/>
</dbReference>
<feature type="domain" description="Calponin-homology (CH)" evidence="11">
    <location>
        <begin position="32"/>
        <end position="139"/>
    </location>
</feature>
<organism evidence="12 13">
    <name type="scientific">Pavo cristatus</name>
    <name type="common">Indian peafowl</name>
    <name type="synonym">Blue peafowl</name>
    <dbReference type="NCBI Taxonomy" id="9049"/>
    <lineage>
        <taxon>Eukaryota</taxon>
        <taxon>Metazoa</taxon>
        <taxon>Chordata</taxon>
        <taxon>Craniata</taxon>
        <taxon>Vertebrata</taxon>
        <taxon>Euteleostomi</taxon>
        <taxon>Archelosauria</taxon>
        <taxon>Archosauria</taxon>
        <taxon>Dinosauria</taxon>
        <taxon>Saurischia</taxon>
        <taxon>Theropoda</taxon>
        <taxon>Coelurosauria</taxon>
        <taxon>Aves</taxon>
        <taxon>Neognathae</taxon>
        <taxon>Galloanserae</taxon>
        <taxon>Galliformes</taxon>
        <taxon>Phasianidae</taxon>
        <taxon>Phasianinae</taxon>
        <taxon>Pavo</taxon>
    </lineage>
</organism>
<feature type="compositionally biased region" description="Polar residues" evidence="10">
    <location>
        <begin position="166"/>
        <end position="180"/>
    </location>
</feature>
<dbReference type="GO" id="GO:0051015">
    <property type="term" value="F:actin filament binding"/>
    <property type="evidence" value="ECO:0007669"/>
    <property type="project" value="TreeGrafter"/>
</dbReference>
<protein>
    <recommendedName>
        <fullName evidence="8">Calmin</fullName>
    </recommendedName>
    <alternativeName>
        <fullName evidence="9">Calponin-like transmembrane domain protein</fullName>
    </alternativeName>
</protein>
<dbReference type="GO" id="GO:0005737">
    <property type="term" value="C:cytoplasm"/>
    <property type="evidence" value="ECO:0007669"/>
    <property type="project" value="TreeGrafter"/>
</dbReference>
<reference evidence="12" key="1">
    <citation type="submission" date="2025-08" db="UniProtKB">
        <authorList>
            <consortium name="Ensembl"/>
        </authorList>
    </citation>
    <scope>IDENTIFICATION</scope>
</reference>
<dbReference type="Pfam" id="PF00307">
    <property type="entry name" value="CH"/>
    <property type="match status" value="2"/>
</dbReference>
<keyword evidence="3" id="KW-0812">Transmembrane</keyword>
<keyword evidence="13" id="KW-1185">Reference proteome</keyword>
<dbReference type="FunFam" id="1.10.418.10:FF:000057">
    <property type="entry name" value="Calmin"/>
    <property type="match status" value="1"/>
</dbReference>
<evidence type="ECO:0000256" key="9">
    <source>
        <dbReference type="ARBA" id="ARBA00082870"/>
    </source>
</evidence>
<evidence type="ECO:0000256" key="3">
    <source>
        <dbReference type="ARBA" id="ARBA00022692"/>
    </source>
</evidence>
<dbReference type="Proteomes" id="UP000694428">
    <property type="component" value="Unplaced"/>
</dbReference>
<feature type="compositionally biased region" description="Polar residues" evidence="10">
    <location>
        <begin position="399"/>
        <end position="423"/>
    </location>
</feature>
<dbReference type="PROSITE" id="PS50021">
    <property type="entry name" value="CH"/>
    <property type="match status" value="2"/>
</dbReference>
<dbReference type="PANTHER" id="PTHR47535:SF7">
    <property type="entry name" value="CALMIN"/>
    <property type="match status" value="1"/>
</dbReference>
<dbReference type="PROSITE" id="PS00020">
    <property type="entry name" value="ACTININ_2"/>
    <property type="match status" value="1"/>
</dbReference>
<dbReference type="PANTHER" id="PTHR47535">
    <property type="entry name" value="MUSCLE-SPECIFIC PROTEIN 300 KDA, ISOFORM G"/>
    <property type="match status" value="1"/>
</dbReference>
<evidence type="ECO:0000313" key="13">
    <source>
        <dbReference type="Proteomes" id="UP000694428"/>
    </source>
</evidence>
<evidence type="ECO:0000256" key="1">
    <source>
        <dbReference type="ARBA" id="ARBA00004211"/>
    </source>
</evidence>
<dbReference type="FunFam" id="1.10.418.10:FF:000063">
    <property type="entry name" value="Calmin"/>
    <property type="match status" value="1"/>
</dbReference>
<keyword evidence="7" id="KW-0009">Actin-binding</keyword>
<evidence type="ECO:0000256" key="2">
    <source>
        <dbReference type="ARBA" id="ARBA00022553"/>
    </source>
</evidence>
<sequence>MAGQEWDWFQREELIGHISDIRVQNLQVERENVQKRTFTRWINLHLGKCKPPLKVRDLFMDIQDGKILMALLEVLSGQKLMHEYKSSTHRIFRLNNIAKALKFLEDSNVKLVSIDAAEIADGNSSLVLGLIWNIILFFQIKELTGNLNRNSSSSSLSSGPSGPESDTSYPTTPNIERSMSVTVKDQRKAIRALLFWVQRKTRKYGVAVQDFASSWRSGLAFLAIIKAIDSTLVDMKHALEKSARENLEDAFSIAQNKLGVPRLLEPEDIMVESPDEQSIVTYVAQFLEHFPELEGVSVYSYKNSVDSFEDYSEELTKETYTEYDNETKSLSANTSSLSPLSWTSGILTDESINKVEESNSQNSIILPEVTSKQEDTQKYVLHLLNEEVLKLPDNEHTEQSPVLETTENNHCSLNGSNLKSQEVSTLLETSDDSLSDAPNNGEDSDSCDDDESSAEVLLSSSKVSVIPHDLFYYPHYNVPISAVLDAYVEPCLERYDTENDKSFSETVTDILHEKGILAQDYEEDAPEPGLGNNHGVPSLEMGTENGEEEAIDMNSHSSSFYEKEVPLLIGEIEIEIDSQKATGNEDSMILQHPEVFNFLLAVFLDVCMGFSAWTQGFPFILHAIWRNT</sequence>
<dbReference type="SUPFAM" id="SSF47576">
    <property type="entry name" value="Calponin-homology domain, CH-domain"/>
    <property type="match status" value="1"/>
</dbReference>
<evidence type="ECO:0000256" key="10">
    <source>
        <dbReference type="SAM" id="MobiDB-lite"/>
    </source>
</evidence>
<dbReference type="SMART" id="SM00033">
    <property type="entry name" value="CH"/>
    <property type="match status" value="2"/>
</dbReference>
<feature type="region of interest" description="Disordered" evidence="10">
    <location>
        <begin position="392"/>
        <end position="454"/>
    </location>
</feature>
<keyword evidence="6" id="KW-0472">Membrane</keyword>
<evidence type="ECO:0000256" key="7">
    <source>
        <dbReference type="ARBA" id="ARBA00023203"/>
    </source>
</evidence>
<dbReference type="InterPro" id="IPR001715">
    <property type="entry name" value="CH_dom"/>
</dbReference>
<evidence type="ECO:0000313" key="12">
    <source>
        <dbReference type="Ensembl" id="ENSPSTP00000000704.1"/>
    </source>
</evidence>
<feature type="domain" description="Calponin-homology (CH)" evidence="11">
    <location>
        <begin position="187"/>
        <end position="291"/>
    </location>
</feature>
<dbReference type="Gene3D" id="1.10.418.10">
    <property type="entry name" value="Calponin-like domain"/>
    <property type="match status" value="2"/>
</dbReference>
<dbReference type="GO" id="GO:0007097">
    <property type="term" value="P:nuclear migration"/>
    <property type="evidence" value="ECO:0007669"/>
    <property type="project" value="TreeGrafter"/>
</dbReference>
<evidence type="ECO:0000256" key="6">
    <source>
        <dbReference type="ARBA" id="ARBA00023136"/>
    </source>
</evidence>
<comment type="subcellular location">
    <subcellularLocation>
        <location evidence="1">Membrane</location>
        <topology evidence="1">Single-pass type IV membrane protein</topology>
    </subcellularLocation>
</comment>
<dbReference type="Ensembl" id="ENSPSTT00000000739.1">
    <property type="protein sequence ID" value="ENSPSTP00000000704.1"/>
    <property type="gene ID" value="ENSPSTG00000000596.1"/>
</dbReference>